<reference evidence="9 10" key="2">
    <citation type="submission" date="2019-09" db="EMBL/GenBank/DDBJ databases">
        <authorList>
            <person name="Jin C."/>
        </authorList>
    </citation>
    <scope>NUCLEOTIDE SEQUENCE [LARGE SCALE GENOMIC DNA]</scope>
    <source>
        <strain evidence="9 10">AN110305</strain>
    </source>
</reference>
<evidence type="ECO:0000256" key="7">
    <source>
        <dbReference type="SAM" id="MobiDB-lite"/>
    </source>
</evidence>
<dbReference type="InterPro" id="IPR016032">
    <property type="entry name" value="Sig_transdc_resp-reg_C-effctor"/>
</dbReference>
<comment type="similarity">
    <text evidence="1">Belongs to the AfsR/DnrI/RedD regulatory family.</text>
</comment>
<name>A0A5B2XQU1_9PSEU</name>
<dbReference type="SMART" id="SM00028">
    <property type="entry name" value="TPR"/>
    <property type="match status" value="5"/>
</dbReference>
<dbReference type="GO" id="GO:0000160">
    <property type="term" value="P:phosphorelay signal transduction system"/>
    <property type="evidence" value="ECO:0007669"/>
    <property type="project" value="InterPro"/>
</dbReference>
<gene>
    <name evidence="9" type="ORF">F0L68_02620</name>
</gene>
<dbReference type="PROSITE" id="PS51755">
    <property type="entry name" value="OMPR_PHOB"/>
    <property type="match status" value="1"/>
</dbReference>
<evidence type="ECO:0000256" key="2">
    <source>
        <dbReference type="ARBA" id="ARBA00023015"/>
    </source>
</evidence>
<evidence type="ECO:0000256" key="5">
    <source>
        <dbReference type="PROSITE-ProRule" id="PRU00339"/>
    </source>
</evidence>
<organism evidence="9 10">
    <name type="scientific">Solihabitans fulvus</name>
    <dbReference type="NCBI Taxonomy" id="1892852"/>
    <lineage>
        <taxon>Bacteria</taxon>
        <taxon>Bacillati</taxon>
        <taxon>Actinomycetota</taxon>
        <taxon>Actinomycetes</taxon>
        <taxon>Pseudonocardiales</taxon>
        <taxon>Pseudonocardiaceae</taxon>
        <taxon>Solihabitans</taxon>
    </lineage>
</organism>
<dbReference type="SUPFAM" id="SSF46894">
    <property type="entry name" value="C-terminal effector domain of the bipartite response regulators"/>
    <property type="match status" value="1"/>
</dbReference>
<evidence type="ECO:0000313" key="10">
    <source>
        <dbReference type="Proteomes" id="UP000323454"/>
    </source>
</evidence>
<dbReference type="InterPro" id="IPR036388">
    <property type="entry name" value="WH-like_DNA-bd_sf"/>
</dbReference>
<dbReference type="CDD" id="cd15831">
    <property type="entry name" value="BTAD"/>
    <property type="match status" value="1"/>
</dbReference>
<dbReference type="InterPro" id="IPR001867">
    <property type="entry name" value="OmpR/PhoB-type_DNA-bd"/>
</dbReference>
<dbReference type="Pfam" id="PF13424">
    <property type="entry name" value="TPR_12"/>
    <property type="match status" value="2"/>
</dbReference>
<dbReference type="InterPro" id="IPR051677">
    <property type="entry name" value="AfsR-DnrI-RedD_regulator"/>
</dbReference>
<evidence type="ECO:0000259" key="8">
    <source>
        <dbReference type="PROSITE" id="PS51755"/>
    </source>
</evidence>
<dbReference type="InterPro" id="IPR011990">
    <property type="entry name" value="TPR-like_helical_dom_sf"/>
</dbReference>
<feature type="repeat" description="TPR" evidence="5">
    <location>
        <begin position="769"/>
        <end position="802"/>
    </location>
</feature>
<dbReference type="PRINTS" id="PR00364">
    <property type="entry name" value="DISEASERSIST"/>
</dbReference>
<dbReference type="Pfam" id="PF00486">
    <property type="entry name" value="Trans_reg_C"/>
    <property type="match status" value="1"/>
</dbReference>
<dbReference type="PANTHER" id="PTHR35807">
    <property type="entry name" value="TRANSCRIPTIONAL REGULATOR REDD-RELATED"/>
    <property type="match status" value="1"/>
</dbReference>
<dbReference type="Gene3D" id="3.40.50.300">
    <property type="entry name" value="P-loop containing nucleotide triphosphate hydrolases"/>
    <property type="match status" value="1"/>
</dbReference>
<dbReference type="Pfam" id="PF03704">
    <property type="entry name" value="BTAD"/>
    <property type="match status" value="1"/>
</dbReference>
<keyword evidence="5" id="KW-0802">TPR repeat</keyword>
<dbReference type="InterPro" id="IPR005158">
    <property type="entry name" value="BTAD"/>
</dbReference>
<comment type="caution">
    <text evidence="9">The sequence shown here is derived from an EMBL/GenBank/DDBJ whole genome shotgun (WGS) entry which is preliminary data.</text>
</comment>
<dbReference type="SMART" id="SM00862">
    <property type="entry name" value="Trans_reg_C"/>
    <property type="match status" value="1"/>
</dbReference>
<dbReference type="PANTHER" id="PTHR35807:SF1">
    <property type="entry name" value="TRANSCRIPTIONAL REGULATOR REDD"/>
    <property type="match status" value="1"/>
</dbReference>
<dbReference type="GO" id="GO:0043531">
    <property type="term" value="F:ADP binding"/>
    <property type="evidence" value="ECO:0007669"/>
    <property type="project" value="InterPro"/>
</dbReference>
<sequence length="979" mass="105709">MGPTGHRPASATAPPSPRASDDQVEFTLLGGVHARHGQHTVTVAGAQLRAVLAMFLLEPNQVVPLERLQRAVWDETPPARARNAIQGLIKRLRQWLPDPTARLETAGAGYLLRIDPNRIDLYRFRELTRSGREHATRDDDAAAALFGQALALWRGPALADTGSPWLLESVAPGLDAERLATLHDRIAADLRLNRHRELVAELTRLIGEHPTYEPFVSQLMIAHYRSGDPAHALEVYRRAAHHLAEDTGLDPSPDLRALQQTILRHDPVEHLAPTIPAPTTATPARPVAGFVPQPRPPAAIPPDERAAVSGAPQQLPPAPACFVGRADQLAVVTAALDTAGEAAGVPICVLYGTGGIGKTWLALHWAHQHTDDYPDGQLFVDLQGFAPATAPMPQETALRGFLDALGVDSRQVPPDLDARAGRFRSLVAGRRMLIVLDNARDAAQVERLLPGSPSCAVIVTSRDRLTGLITTRGARPLPVAALDPPESRALLSIRLGRRRLAAEPEAVSDLVACCGGFPLALSIVAGRAQAHQDFPLTSLVGDLRDREALMGVLDDDEPAGSLPAVLSWSVTALAEDHVRLFDLLGSAPGPDIGLEAAAALSGLPLNEAAKALRSLERVSLLDRGSAGRYHLQDLVRLYAAGHAANAVPEHQLQAGLRRLADFYTHTALAGDRLLSPTRPTIPTSAPTPGLLLPTLADKDAANSWFRAEHRCLLATQQLAAKLGWATTAWELTWALNTFHFLGGHLHDDLVACETGLAAADQGTDPSVRALARCLLGNAHARLGRYPEAKDYFTQALAVAEAAGDRSSQAYTHHLISWMYGQQDRDRDALDHATSAMRLFDDLGEEAGLATALNQVGWYLAKLGNYGLARERCERALALHRHHRNPGGIGVTLDSLGFIAHHTSDLTTAQARYREALDQYEGLGHSYYQADTLDRLGRTCLAAGRTAEAHSAWEQALRLYRSQGRVADAERVSRQIADQR</sequence>
<dbReference type="Proteomes" id="UP000323454">
    <property type="component" value="Unassembled WGS sequence"/>
</dbReference>
<dbReference type="GO" id="GO:0006355">
    <property type="term" value="P:regulation of DNA-templated transcription"/>
    <property type="evidence" value="ECO:0007669"/>
    <property type="project" value="InterPro"/>
</dbReference>
<dbReference type="SUPFAM" id="SSF48452">
    <property type="entry name" value="TPR-like"/>
    <property type="match status" value="2"/>
</dbReference>
<dbReference type="SUPFAM" id="SSF52540">
    <property type="entry name" value="P-loop containing nucleoside triphosphate hydrolases"/>
    <property type="match status" value="1"/>
</dbReference>
<keyword evidence="10" id="KW-1185">Reference proteome</keyword>
<evidence type="ECO:0000256" key="3">
    <source>
        <dbReference type="ARBA" id="ARBA00023125"/>
    </source>
</evidence>
<dbReference type="OrthoDB" id="3275754at2"/>
<dbReference type="PROSITE" id="PS50005">
    <property type="entry name" value="TPR"/>
    <property type="match status" value="1"/>
</dbReference>
<dbReference type="AlphaFoldDB" id="A0A5B2XQU1"/>
<feature type="region of interest" description="Disordered" evidence="7">
    <location>
        <begin position="1"/>
        <end position="21"/>
    </location>
</feature>
<keyword evidence="3 6" id="KW-0238">DNA-binding</keyword>
<reference evidence="9 10" key="1">
    <citation type="submission" date="2019-09" db="EMBL/GenBank/DDBJ databases">
        <title>Goodfellowia gen. nov., a new genus of the Pseudonocardineae related to Actinoalloteichus, containing Goodfellowia coeruleoviolacea gen. nov., comb. nov. gen. nov., comb. nov.</title>
        <authorList>
            <person name="Labeda D."/>
        </authorList>
    </citation>
    <scope>NUCLEOTIDE SEQUENCE [LARGE SCALE GENOMIC DNA]</scope>
    <source>
        <strain evidence="9 10">AN110305</strain>
    </source>
</reference>
<feature type="DNA-binding region" description="OmpR/PhoB-type" evidence="6">
    <location>
        <begin position="14"/>
        <end position="114"/>
    </location>
</feature>
<evidence type="ECO:0000256" key="1">
    <source>
        <dbReference type="ARBA" id="ARBA00005820"/>
    </source>
</evidence>
<evidence type="ECO:0000313" key="9">
    <source>
        <dbReference type="EMBL" id="KAA2266037.1"/>
    </source>
</evidence>
<evidence type="ECO:0000256" key="4">
    <source>
        <dbReference type="ARBA" id="ARBA00023163"/>
    </source>
</evidence>
<keyword evidence="4" id="KW-0804">Transcription</keyword>
<evidence type="ECO:0000256" key="6">
    <source>
        <dbReference type="PROSITE-ProRule" id="PRU01091"/>
    </source>
</evidence>
<dbReference type="SMART" id="SM01043">
    <property type="entry name" value="BTAD"/>
    <property type="match status" value="1"/>
</dbReference>
<protein>
    <submittedName>
        <fullName evidence="9">Tetratricopeptide repeat protein</fullName>
    </submittedName>
</protein>
<feature type="domain" description="OmpR/PhoB-type" evidence="8">
    <location>
        <begin position="14"/>
        <end position="114"/>
    </location>
</feature>
<accession>A0A5B2XQU1</accession>
<dbReference type="Gene3D" id="1.25.40.10">
    <property type="entry name" value="Tetratricopeptide repeat domain"/>
    <property type="match status" value="2"/>
</dbReference>
<dbReference type="GO" id="GO:0003677">
    <property type="term" value="F:DNA binding"/>
    <property type="evidence" value="ECO:0007669"/>
    <property type="project" value="UniProtKB-UniRule"/>
</dbReference>
<dbReference type="Pfam" id="PF13374">
    <property type="entry name" value="TPR_10"/>
    <property type="match status" value="1"/>
</dbReference>
<keyword evidence="2" id="KW-0805">Transcription regulation</keyword>
<dbReference type="EMBL" id="VUOB01000003">
    <property type="protein sequence ID" value="KAA2266037.1"/>
    <property type="molecule type" value="Genomic_DNA"/>
</dbReference>
<dbReference type="InterPro" id="IPR019734">
    <property type="entry name" value="TPR_rpt"/>
</dbReference>
<dbReference type="Gene3D" id="1.10.10.10">
    <property type="entry name" value="Winged helix-like DNA-binding domain superfamily/Winged helix DNA-binding domain"/>
    <property type="match status" value="1"/>
</dbReference>
<dbReference type="InterPro" id="IPR027417">
    <property type="entry name" value="P-loop_NTPase"/>
</dbReference>
<proteinExistence type="inferred from homology"/>